<comment type="subcellular location">
    <subcellularLocation>
        <location evidence="2">Cell membrane</location>
        <topology evidence="2">Multi-pass membrane protein</topology>
    </subcellularLocation>
</comment>
<feature type="region of interest" description="Disordered" evidence="15">
    <location>
        <begin position="859"/>
        <end position="881"/>
    </location>
</feature>
<proteinExistence type="predicted"/>
<feature type="transmembrane region" description="Helical" evidence="16">
    <location>
        <begin position="97"/>
        <end position="121"/>
    </location>
</feature>
<dbReference type="SUPFAM" id="SSF53474">
    <property type="entry name" value="alpha/beta-Hydrolases"/>
    <property type="match status" value="1"/>
</dbReference>
<keyword evidence="11" id="KW-0443">Lipid metabolism</keyword>
<protein>
    <recommendedName>
        <fullName evidence="14">sn-1-specific diacylglycerol lipase</fullName>
        <ecNumber evidence="14">3.1.1.116</ecNumber>
    </recommendedName>
</protein>
<dbReference type="Gene3D" id="3.40.50.1820">
    <property type="entry name" value="alpha/beta hydrolase"/>
    <property type="match status" value="2"/>
</dbReference>
<feature type="domain" description="Fungal lipase-type" evidence="17">
    <location>
        <begin position="1643"/>
        <end position="1712"/>
    </location>
</feature>
<evidence type="ECO:0000256" key="13">
    <source>
        <dbReference type="ARBA" id="ARBA00024531"/>
    </source>
</evidence>
<dbReference type="EMBL" id="BNCQ01000006">
    <property type="protein sequence ID" value="GIL99805.1"/>
    <property type="molecule type" value="Genomic_DNA"/>
</dbReference>
<comment type="catalytic activity">
    <reaction evidence="13">
        <text>a 1,2-diacyl-sn-glycerol + H2O = a 2-acylglycerol + a fatty acid + H(+)</text>
        <dbReference type="Rhea" id="RHEA:33275"/>
        <dbReference type="ChEBI" id="CHEBI:15377"/>
        <dbReference type="ChEBI" id="CHEBI:15378"/>
        <dbReference type="ChEBI" id="CHEBI:17389"/>
        <dbReference type="ChEBI" id="CHEBI:17815"/>
        <dbReference type="ChEBI" id="CHEBI:28868"/>
        <dbReference type="EC" id="3.1.1.116"/>
    </reaction>
    <physiologicalReaction direction="left-to-right" evidence="13">
        <dbReference type="Rhea" id="RHEA:33276"/>
    </physiologicalReaction>
</comment>
<feature type="region of interest" description="Disordered" evidence="15">
    <location>
        <begin position="1473"/>
        <end position="1582"/>
    </location>
</feature>
<evidence type="ECO:0000256" key="6">
    <source>
        <dbReference type="ARBA" id="ARBA00022723"/>
    </source>
</evidence>
<dbReference type="GO" id="GO:0016042">
    <property type="term" value="P:lipid catabolic process"/>
    <property type="evidence" value="ECO:0007669"/>
    <property type="project" value="UniProtKB-KW"/>
</dbReference>
<evidence type="ECO:0000256" key="12">
    <source>
        <dbReference type="ARBA" id="ARBA00023136"/>
    </source>
</evidence>
<evidence type="ECO:0000256" key="2">
    <source>
        <dbReference type="ARBA" id="ARBA00004651"/>
    </source>
</evidence>
<comment type="caution">
    <text evidence="18">The sequence shown here is derived from an EMBL/GenBank/DDBJ whole genome shotgun (WGS) entry which is preliminary data.</text>
</comment>
<dbReference type="Proteomes" id="UP000722791">
    <property type="component" value="Unassembled WGS sequence"/>
</dbReference>
<evidence type="ECO:0000313" key="19">
    <source>
        <dbReference type="Proteomes" id="UP000722791"/>
    </source>
</evidence>
<keyword evidence="10 16" id="KW-1133">Transmembrane helix</keyword>
<evidence type="ECO:0000256" key="8">
    <source>
        <dbReference type="ARBA" id="ARBA00022837"/>
    </source>
</evidence>
<feature type="region of interest" description="Disordered" evidence="15">
    <location>
        <begin position="1311"/>
        <end position="1391"/>
    </location>
</feature>
<keyword evidence="9" id="KW-0442">Lipid degradation</keyword>
<feature type="region of interest" description="Disordered" evidence="15">
    <location>
        <begin position="356"/>
        <end position="398"/>
    </location>
</feature>
<evidence type="ECO:0000256" key="14">
    <source>
        <dbReference type="ARBA" id="ARBA00026104"/>
    </source>
</evidence>
<keyword evidence="5 16" id="KW-0812">Transmembrane</keyword>
<reference evidence="18" key="1">
    <citation type="journal article" date="2021" name="Proc. Natl. Acad. Sci. U.S.A.">
        <title>Three genomes in the algal genus Volvox reveal the fate of a haploid sex-determining region after a transition to homothallism.</title>
        <authorList>
            <person name="Yamamoto K."/>
            <person name="Hamaji T."/>
            <person name="Kawai-Toyooka H."/>
            <person name="Matsuzaki R."/>
            <person name="Takahashi F."/>
            <person name="Nishimura Y."/>
            <person name="Kawachi M."/>
            <person name="Noguchi H."/>
            <person name="Minakuchi Y."/>
            <person name="Umen J.G."/>
            <person name="Toyoda A."/>
            <person name="Nozaki H."/>
        </authorList>
    </citation>
    <scope>NUCLEOTIDE SEQUENCE</scope>
    <source>
        <strain evidence="18">NIES-3785</strain>
    </source>
</reference>
<accession>A0A8J4G4L5</accession>
<feature type="region of interest" description="Disordered" evidence="15">
    <location>
        <begin position="1029"/>
        <end position="1117"/>
    </location>
</feature>
<feature type="region of interest" description="Disordered" evidence="15">
    <location>
        <begin position="1244"/>
        <end position="1295"/>
    </location>
</feature>
<name>A0A8J4G4L5_9CHLO</name>
<keyword evidence="8" id="KW-0106">Calcium</keyword>
<feature type="compositionally biased region" description="Polar residues" evidence="15">
    <location>
        <begin position="304"/>
        <end position="313"/>
    </location>
</feature>
<keyword evidence="7" id="KW-0378">Hydrolase</keyword>
<dbReference type="PANTHER" id="PTHR45792">
    <property type="entry name" value="DIACYLGLYCEROL LIPASE HOMOLOG-RELATED"/>
    <property type="match status" value="1"/>
</dbReference>
<feature type="compositionally biased region" description="Low complexity" evidence="15">
    <location>
        <begin position="383"/>
        <end position="396"/>
    </location>
</feature>
<feature type="transmembrane region" description="Helical" evidence="16">
    <location>
        <begin position="133"/>
        <end position="157"/>
    </location>
</feature>
<dbReference type="Pfam" id="PF01764">
    <property type="entry name" value="Lipase_3"/>
    <property type="match status" value="1"/>
</dbReference>
<evidence type="ECO:0000259" key="17">
    <source>
        <dbReference type="Pfam" id="PF01764"/>
    </source>
</evidence>
<organism evidence="18 19">
    <name type="scientific">Volvox reticuliferus</name>
    <dbReference type="NCBI Taxonomy" id="1737510"/>
    <lineage>
        <taxon>Eukaryota</taxon>
        <taxon>Viridiplantae</taxon>
        <taxon>Chlorophyta</taxon>
        <taxon>core chlorophytes</taxon>
        <taxon>Chlorophyceae</taxon>
        <taxon>CS clade</taxon>
        <taxon>Chlamydomonadales</taxon>
        <taxon>Volvocaceae</taxon>
        <taxon>Volvox</taxon>
    </lineage>
</organism>
<keyword evidence="3" id="KW-1003">Cell membrane</keyword>
<feature type="region of interest" description="Disordered" evidence="15">
    <location>
        <begin position="304"/>
        <end position="342"/>
    </location>
</feature>
<evidence type="ECO:0000256" key="7">
    <source>
        <dbReference type="ARBA" id="ARBA00022801"/>
    </source>
</evidence>
<feature type="region of interest" description="Disordered" evidence="15">
    <location>
        <begin position="1799"/>
        <end position="1830"/>
    </location>
</feature>
<feature type="compositionally biased region" description="Low complexity" evidence="15">
    <location>
        <begin position="1810"/>
        <end position="1830"/>
    </location>
</feature>
<evidence type="ECO:0000256" key="1">
    <source>
        <dbReference type="ARBA" id="ARBA00001913"/>
    </source>
</evidence>
<feature type="transmembrane region" description="Helical" evidence="16">
    <location>
        <begin position="20"/>
        <end position="43"/>
    </location>
</feature>
<feature type="compositionally biased region" description="Polar residues" evidence="15">
    <location>
        <begin position="1057"/>
        <end position="1087"/>
    </location>
</feature>
<dbReference type="InterPro" id="IPR052214">
    <property type="entry name" value="DAG_Lipase-Related"/>
</dbReference>
<keyword evidence="6" id="KW-0479">Metal-binding</keyword>
<evidence type="ECO:0000256" key="9">
    <source>
        <dbReference type="ARBA" id="ARBA00022963"/>
    </source>
</evidence>
<dbReference type="InterPro" id="IPR002921">
    <property type="entry name" value="Fungal_lipase-type"/>
</dbReference>
<gene>
    <name evidence="18" type="ORF">Vretimale_4783</name>
</gene>
<evidence type="ECO:0000313" key="18">
    <source>
        <dbReference type="EMBL" id="GIL99805.1"/>
    </source>
</evidence>
<keyword evidence="4" id="KW-0597">Phosphoprotein</keyword>
<feature type="compositionally biased region" description="Pro residues" evidence="15">
    <location>
        <begin position="867"/>
        <end position="876"/>
    </location>
</feature>
<comment type="cofactor">
    <cofactor evidence="1">
        <name>Ca(2+)</name>
        <dbReference type="ChEBI" id="CHEBI:29108"/>
    </cofactor>
</comment>
<evidence type="ECO:0000256" key="15">
    <source>
        <dbReference type="SAM" id="MobiDB-lite"/>
    </source>
</evidence>
<dbReference type="InterPro" id="IPR029058">
    <property type="entry name" value="AB_hydrolase_fold"/>
</dbReference>
<dbReference type="PANTHER" id="PTHR45792:SF8">
    <property type="entry name" value="DIACYLGLYCEROL LIPASE-ALPHA"/>
    <property type="match status" value="1"/>
</dbReference>
<evidence type="ECO:0000256" key="3">
    <source>
        <dbReference type="ARBA" id="ARBA00022475"/>
    </source>
</evidence>
<evidence type="ECO:0000256" key="10">
    <source>
        <dbReference type="ARBA" id="ARBA00022989"/>
    </source>
</evidence>
<dbReference type="GO" id="GO:0005886">
    <property type="term" value="C:plasma membrane"/>
    <property type="evidence" value="ECO:0007669"/>
    <property type="project" value="UniProtKB-SubCell"/>
</dbReference>
<dbReference type="GO" id="GO:0016298">
    <property type="term" value="F:lipase activity"/>
    <property type="evidence" value="ECO:0007669"/>
    <property type="project" value="TreeGrafter"/>
</dbReference>
<feature type="compositionally biased region" description="Gly residues" evidence="15">
    <location>
        <begin position="1557"/>
        <end position="1568"/>
    </location>
</feature>
<evidence type="ECO:0000256" key="4">
    <source>
        <dbReference type="ARBA" id="ARBA00022553"/>
    </source>
</evidence>
<feature type="compositionally biased region" description="Low complexity" evidence="15">
    <location>
        <begin position="1475"/>
        <end position="1499"/>
    </location>
</feature>
<evidence type="ECO:0000256" key="16">
    <source>
        <dbReference type="SAM" id="Phobius"/>
    </source>
</evidence>
<dbReference type="EC" id="3.1.1.116" evidence="14"/>
<feature type="compositionally biased region" description="Pro residues" evidence="15">
    <location>
        <begin position="356"/>
        <end position="382"/>
    </location>
</feature>
<evidence type="ECO:0000256" key="11">
    <source>
        <dbReference type="ARBA" id="ARBA00023098"/>
    </source>
</evidence>
<feature type="compositionally biased region" description="Low complexity" evidence="15">
    <location>
        <begin position="1286"/>
        <end position="1295"/>
    </location>
</feature>
<evidence type="ECO:0000256" key="5">
    <source>
        <dbReference type="ARBA" id="ARBA00022692"/>
    </source>
</evidence>
<keyword evidence="12 16" id="KW-0472">Membrane</keyword>
<dbReference type="GO" id="GO:0046872">
    <property type="term" value="F:metal ion binding"/>
    <property type="evidence" value="ECO:0007669"/>
    <property type="project" value="UniProtKB-KW"/>
</dbReference>
<feature type="region of interest" description="Disordered" evidence="15">
    <location>
        <begin position="1596"/>
        <end position="1629"/>
    </location>
</feature>
<feature type="compositionally biased region" description="Polar residues" evidence="15">
    <location>
        <begin position="1029"/>
        <end position="1041"/>
    </location>
</feature>
<feature type="compositionally biased region" description="Polar residues" evidence="15">
    <location>
        <begin position="332"/>
        <end position="341"/>
    </location>
</feature>
<feature type="transmembrane region" description="Helical" evidence="16">
    <location>
        <begin position="55"/>
        <end position="77"/>
    </location>
</feature>
<sequence length="1875" mass="193672">MPALVLLGRQLLIASDDVPLFALPAALFHSAWTIVLIVTLALYQRHPVCRDEGDYLPFLAGGTGAFTISSALEWSLFKVGVTGTPLETHARRTVPLLLYLHTFASVAELGFAAYGAHLLHVDTRLCTAWSPRPLAAALVGTTWAVIALNGLLTALALNPWHGLGLVEAWEARLLWLARLLCCRSRLLTHARLPDREPALRRIAQLTSHLLQHVDLTLSDVAAAMILVAAAQRERRRRALRDAMVAAAAAHSVLLGSSGSVAAWQGFGSASVLKPAHGSHSDTVSACGGPCKNVRSPGFSGDGTSVCSLGNEGQPTPAWGRPSLLHGGEEGQVQETTPSRGNVSPFLAVQEPVLPLPLPLPLPPPPPPPPPPPAPLPPAPGPGPQQQQHIWQQGGRQPPRVHISEVGTELAPVHVPPASASRGILAEAYAPYGTGNTEAGIEGSRAALDATGWGMPTRLTTHAALSQAGYSFRNATINTTSTSAGGGGADVVGSSTLLADNIGTNASSSGQPVLSAETYPCLSSGGGGSRLSLLGVEITDTAAAAAAAATAAERDQEQPPSPSRALTLLHPIVHITPAGMEEHLDELVGELARELAAEVVEAEDDIGPPTECGGLLGGAEGSLDLDVNLDSYLAGEEGAVSEEPGAVRLRSVGSAVQEPVVAAAAGASAGAAAAAAAAAEAPAPVGSGIPGRLDTWLRKRIGDAALAAAFAAEREMVDRDTLQEAAVYGRYAAAIYGSCPPDGPSKSSAWHLGGDGDGASADEVAAWRRRHGSSAPDPLLASILSSASKYTEHVVHVNTHNSTEGYLPYMVCLDKATRSVVIAIRGTFSAEDIVTDCLCEPLDVRDLLSRDVATAEAPDLAAPTISSAPPPPRPAPAPMSAVGLPAAANGPLATSDEAEVEATAAAAAAAAEAFNAAVNGLPSRDPVLVHAGIWAAADVIWEDLRELRLLDILLPPPSRSPPLNDHSPQLITIPARKGIPTTNDAATAAAAAAAAGPPTAAAAGIAVANTHAVHSRSGTNISTIRSIARLSSVSTQQHSSGPESHPRQDPPQRVSRLRSAQPSAQPSAQREAQQSQVPPQRQRYTASSAPPHRSGPFAAAPLPHQRQSQRRRPSSMDEDRAAALGILTTQLAPPPPAAYGASGGAAAADPWPTNGLTSFDASGPSHGVMAPHLPRLISAERQATMPHEGGLGALLLRRQQRLPPPPPPAAALLPSLVLSYHPPARSISTSLGSRGAAGSHREFLPSALRRGKSSAADAVRRGGGGGGKSSGRSSGEDAGEDNDNDPRAPLLPSSPSLATGLAAISYSPVETPLQAARPHPSSANVRYSGDFGFTPRRADNRPSSLGGACPSRFATYTATEQSPGSPSPPPPAAARRPFQPTPPSLPRHSSVAAVDGGSRGVAALTPTSPPAASCCAGGPSPPGLWAAGGLGALKEKVSPTGSAAAERSTSGAFFGVGRAVLELFRAVTALAPSAARQLQPPQQPKQQQTQQQEHQQTQQRRQSRVGWLGVLGSSPRSASEGGASQPYMTLPHTQSEAEGPAGGAGLFHLHGRRWRSMGGAGGDGNGGVDSGRAEGWSASGSQHYHPRACTDLEAAAPPTAPLSLGETDEGDGHDEKGEGEGAPSGGPGCSVPLRLPEVDCTGWRLVVTGHSLGAGAAALLALRLRSGLPHVEVRCWAFSPPGSLTSPALSEALRPFTVSVVTGKDLIPRLSLNTMERYRDEMITALARCRCSKARVLVGSFSRRNRLRRAAHLLLPYSEIPKQAKRLLCSYHEAVHRAGRLPELHPPGRILYLQPSARFGDGARRPHSRKAAGSASRSATAAGRSTHSSASAPHYRPVWVSARELLSEGILASTRMLVDHSLTLCTLPALDELLSS</sequence>